<keyword evidence="2" id="KW-0547">Nucleotide-binding</keyword>
<keyword evidence="7" id="KW-1185">Reference proteome</keyword>
<keyword evidence="3" id="KW-0378">Hydrolase</keyword>
<sequence length="613" mass="66693">MGSYAGLLFQTHITCRPMQLNSGNEHVMETFSELSLSAGESLLCSREDPLPCAQEECCEFSVAVAGNASVGKTVLIQALLGLTESSQHSSAASLHPTRPGSPLLYLHPAHPGLSLWELPLEDGSPEKWISEADLLLLVTDKQFSPAHVDLACSALSQGKRLCLVRTKVDCDLHTLKRRMKEGFSREEVLSSLSTVTLQSFGDLVNDGELRLFLVSGYEPSQLDTTQLKIKVEEAARQCGRSLSLVQQGYEVIGDEEIAELQSALERGGIPEMVRFIQSSLDSLLDSRIDFALTGGDFRIRHSLLNALRGVRDGEDGSAHGKDPETPIEYTSLKYPKASLWDLPGIDSQEFETKNYIESINIKHYDFLLLLLSTEAMDNFKSLVPAIRKIGKKVFIIKGSEGEVNQPLDEEGWKVDEVFVLCPTQLPGPEFHRLLGSLEKHLSTQKCRAFMLSLPNLSAEVIQKKKEALAHEIWKVALLSSLVACVPVPGVAIACDMSLLTARLDTYRQELGLDASSVASLSQKSGVPVATLMSEIHSPVGKGVSRGLVGKMLGSSTGLGLEVAGVILHRFPLLGPLATGGIAFHANYSVLSHCLQSMAEDAQRVLEKALGSHY</sequence>
<comment type="similarity">
    <text evidence="1">Belongs to the TRAFAC class dynamin-like GTPase superfamily. IRG family.</text>
</comment>
<dbReference type="Pfam" id="PF05049">
    <property type="entry name" value="IIGP"/>
    <property type="match status" value="3"/>
</dbReference>
<protein>
    <recommendedName>
        <fullName evidence="5">IRG-type G domain-containing protein</fullName>
    </recommendedName>
</protein>
<gene>
    <name evidence="6" type="ORF">GDO86_019787</name>
</gene>
<dbReference type="AlphaFoldDB" id="A0A8T2ICV8"/>
<evidence type="ECO:0000313" key="6">
    <source>
        <dbReference type="EMBL" id="KAG8429577.1"/>
    </source>
</evidence>
<dbReference type="InterPro" id="IPR051515">
    <property type="entry name" value="IRG"/>
</dbReference>
<evidence type="ECO:0000313" key="7">
    <source>
        <dbReference type="Proteomes" id="UP000812440"/>
    </source>
</evidence>
<dbReference type="GO" id="GO:0016787">
    <property type="term" value="F:hydrolase activity"/>
    <property type="evidence" value="ECO:0007669"/>
    <property type="project" value="UniProtKB-KW"/>
</dbReference>
<organism evidence="6 7">
    <name type="scientific">Hymenochirus boettgeri</name>
    <name type="common">Congo dwarf clawed frog</name>
    <dbReference type="NCBI Taxonomy" id="247094"/>
    <lineage>
        <taxon>Eukaryota</taxon>
        <taxon>Metazoa</taxon>
        <taxon>Chordata</taxon>
        <taxon>Craniata</taxon>
        <taxon>Vertebrata</taxon>
        <taxon>Euteleostomi</taxon>
        <taxon>Amphibia</taxon>
        <taxon>Batrachia</taxon>
        <taxon>Anura</taxon>
        <taxon>Pipoidea</taxon>
        <taxon>Pipidae</taxon>
        <taxon>Pipinae</taxon>
        <taxon>Hymenochirus</taxon>
    </lineage>
</organism>
<evidence type="ECO:0000256" key="1">
    <source>
        <dbReference type="ARBA" id="ARBA00005429"/>
    </source>
</evidence>
<dbReference type="OrthoDB" id="422720at2759"/>
<dbReference type="PROSITE" id="PS51716">
    <property type="entry name" value="G_IRG"/>
    <property type="match status" value="2"/>
</dbReference>
<dbReference type="SUPFAM" id="SSF52540">
    <property type="entry name" value="P-loop containing nucleoside triphosphate hydrolases"/>
    <property type="match status" value="2"/>
</dbReference>
<feature type="domain" description="IRG-type G" evidence="5">
    <location>
        <begin position="58"/>
        <end position="234"/>
    </location>
</feature>
<feature type="domain" description="IRG-type G" evidence="5">
    <location>
        <begin position="286"/>
        <end position="471"/>
    </location>
</feature>
<keyword evidence="4" id="KW-0342">GTP-binding</keyword>
<comment type="caution">
    <text evidence="6">The sequence shown here is derived from an EMBL/GenBank/DDBJ whole genome shotgun (WGS) entry which is preliminary data.</text>
</comment>
<dbReference type="Proteomes" id="UP000812440">
    <property type="component" value="Unassembled WGS sequence"/>
</dbReference>
<proteinExistence type="inferred from homology"/>
<dbReference type="EMBL" id="JAACNH010005234">
    <property type="protein sequence ID" value="KAG8429577.1"/>
    <property type="molecule type" value="Genomic_DNA"/>
</dbReference>
<dbReference type="InterPro" id="IPR007743">
    <property type="entry name" value="Immunity-related_GTPase-like"/>
</dbReference>
<dbReference type="PANTHER" id="PTHR32341">
    <property type="entry name" value="INTERFERON-INDUCIBLE GTPASE"/>
    <property type="match status" value="1"/>
</dbReference>
<dbReference type="Gene3D" id="3.40.50.300">
    <property type="entry name" value="P-loop containing nucleotide triphosphate hydrolases"/>
    <property type="match status" value="2"/>
</dbReference>
<evidence type="ECO:0000256" key="4">
    <source>
        <dbReference type="ARBA" id="ARBA00023134"/>
    </source>
</evidence>
<dbReference type="GO" id="GO:0005525">
    <property type="term" value="F:GTP binding"/>
    <property type="evidence" value="ECO:0007669"/>
    <property type="project" value="UniProtKB-KW"/>
</dbReference>
<accession>A0A8T2ICV8</accession>
<dbReference type="PANTHER" id="PTHR32341:SF10">
    <property type="entry name" value="INTERFERON-INDUCIBLE GTPASE 5"/>
    <property type="match status" value="1"/>
</dbReference>
<evidence type="ECO:0000259" key="5">
    <source>
        <dbReference type="PROSITE" id="PS51716"/>
    </source>
</evidence>
<evidence type="ECO:0000256" key="2">
    <source>
        <dbReference type="ARBA" id="ARBA00022741"/>
    </source>
</evidence>
<evidence type="ECO:0000256" key="3">
    <source>
        <dbReference type="ARBA" id="ARBA00022801"/>
    </source>
</evidence>
<reference evidence="6" key="1">
    <citation type="thesis" date="2020" institute="ProQuest LLC" country="789 East Eisenhower Parkway, Ann Arbor, MI, USA">
        <title>Comparative Genomics and Chromosome Evolution.</title>
        <authorList>
            <person name="Mudd A.B."/>
        </authorList>
    </citation>
    <scope>NUCLEOTIDE SEQUENCE</scope>
    <source>
        <strain evidence="6">Female2</strain>
        <tissue evidence="6">Blood</tissue>
    </source>
</reference>
<dbReference type="GO" id="GO:0016020">
    <property type="term" value="C:membrane"/>
    <property type="evidence" value="ECO:0007669"/>
    <property type="project" value="InterPro"/>
</dbReference>
<dbReference type="InterPro" id="IPR027417">
    <property type="entry name" value="P-loop_NTPase"/>
</dbReference>
<name>A0A8T2ICV8_9PIPI</name>
<dbReference type="InterPro" id="IPR030385">
    <property type="entry name" value="G_IRG_dom"/>
</dbReference>